<dbReference type="PROSITE" id="PS50893">
    <property type="entry name" value="ABC_TRANSPORTER_2"/>
    <property type="match status" value="2"/>
</dbReference>
<dbReference type="InterPro" id="IPR027417">
    <property type="entry name" value="P-loop_NTPase"/>
</dbReference>
<sequence length="694" mass="73212">MSPAVPSPVLSVRDLTVAFPSEAGRVEAVRGVGFDLLPGRTLGIVGESGSGKSVTSLAVMGLLPAAASVTGSITLGGRELVGLSDTAMSGVRGREIGMIFQDPLSSLTPIFTVGDQLVEAMQIHRDIGRTQARERAVELLDLVGIPDPRRRARSFPHEFSGGMRQRVMIAMAIANDPTVIIADEPTTALDVTVQAQILDVLTVARQETGAAVVMITHDLGVVAGVADDVLVMYAGRPVETAGVDELFAAPRMPYTIGLLGAVPRVDSVGRRPLVPVPGTPPAPTELPAGCAFAPRCPVAVDDCRTGEPPLVAVTGRDAHAAACVRSGEITDGAIGGEPVFAVPDVAARDEDTGDRDAREPVLAVSHLRRTFPLMKGSLIRRRVGTVHAVADVDLDIRRGETLGLVGESGCGKTTTLLEIMNLRPPEGGRIEVAGTDVATLGGRADVAALRREIQIVFQDPMGALDPRMTVGDILAEPLRAAGRADRDTVTTRVDELMALVGLDPEHVDRFPAAFSGGQRQRIGIARALATSPSLLVLDEPVSALDVSVQAGVLNLLAELQRDLGLSYLFVAHDLSVVRHVADRVAVMYLGRIVESGAVADVFGNPQHPYTQALLSAIPVPDPRVERTRQRVVLSGDLPSPTDDAPGCAFLGRCPLARTLSEHERSRCAGETPPLLVKDGANEADTDHRNACHFR</sequence>
<evidence type="ECO:0000256" key="6">
    <source>
        <dbReference type="ARBA" id="ARBA00022840"/>
    </source>
</evidence>
<dbReference type="RefSeq" id="WP_340288076.1">
    <property type="nucleotide sequence ID" value="NZ_JBBJUP010000006.1"/>
</dbReference>
<keyword evidence="5" id="KW-0547">Nucleotide-binding</keyword>
<dbReference type="PANTHER" id="PTHR43297">
    <property type="entry name" value="OLIGOPEPTIDE TRANSPORT ATP-BINDING PROTEIN APPD"/>
    <property type="match status" value="1"/>
</dbReference>
<evidence type="ECO:0000256" key="3">
    <source>
        <dbReference type="ARBA" id="ARBA00022448"/>
    </source>
</evidence>
<dbReference type="SUPFAM" id="SSF52540">
    <property type="entry name" value="P-loop containing nucleoside triphosphate hydrolases"/>
    <property type="match status" value="2"/>
</dbReference>
<dbReference type="NCBIfam" id="NF007739">
    <property type="entry name" value="PRK10419.1"/>
    <property type="match status" value="2"/>
</dbReference>
<dbReference type="PROSITE" id="PS00211">
    <property type="entry name" value="ABC_TRANSPORTER_1"/>
    <property type="match status" value="2"/>
</dbReference>
<proteinExistence type="inferred from homology"/>
<dbReference type="Pfam" id="PF08352">
    <property type="entry name" value="oligo_HPY"/>
    <property type="match status" value="2"/>
</dbReference>
<dbReference type="NCBIfam" id="NF008453">
    <property type="entry name" value="PRK11308.1"/>
    <property type="match status" value="2"/>
</dbReference>
<accession>A0ABU8T587</accession>
<comment type="similarity">
    <text evidence="2">Belongs to the ABC transporter superfamily.</text>
</comment>
<evidence type="ECO:0000256" key="8">
    <source>
        <dbReference type="SAM" id="MobiDB-lite"/>
    </source>
</evidence>
<dbReference type="NCBIfam" id="TIGR01727">
    <property type="entry name" value="oligo_HPY"/>
    <property type="match status" value="2"/>
</dbReference>
<evidence type="ECO:0000256" key="1">
    <source>
        <dbReference type="ARBA" id="ARBA00004202"/>
    </source>
</evidence>
<evidence type="ECO:0000313" key="10">
    <source>
        <dbReference type="EMBL" id="MEJ8279103.1"/>
    </source>
</evidence>
<dbReference type="SMART" id="SM00382">
    <property type="entry name" value="AAA"/>
    <property type="match status" value="2"/>
</dbReference>
<gene>
    <name evidence="10" type="ORF">WJX68_09195</name>
</gene>
<keyword evidence="3" id="KW-0813">Transport</keyword>
<evidence type="ECO:0000259" key="9">
    <source>
        <dbReference type="PROSITE" id="PS50893"/>
    </source>
</evidence>
<keyword evidence="11" id="KW-1185">Reference proteome</keyword>
<dbReference type="InterPro" id="IPR013563">
    <property type="entry name" value="Oligopep_ABC_C"/>
</dbReference>
<dbReference type="InterPro" id="IPR017871">
    <property type="entry name" value="ABC_transporter-like_CS"/>
</dbReference>
<comment type="caution">
    <text evidence="10">The sequence shown here is derived from an EMBL/GenBank/DDBJ whole genome shotgun (WGS) entry which is preliminary data.</text>
</comment>
<dbReference type="EMBL" id="JBBJUP010000006">
    <property type="protein sequence ID" value="MEJ8279103.1"/>
    <property type="molecule type" value="Genomic_DNA"/>
</dbReference>
<feature type="region of interest" description="Disordered" evidence="8">
    <location>
        <begin position="661"/>
        <end position="681"/>
    </location>
</feature>
<evidence type="ECO:0000313" key="11">
    <source>
        <dbReference type="Proteomes" id="UP001364211"/>
    </source>
</evidence>
<evidence type="ECO:0000256" key="7">
    <source>
        <dbReference type="ARBA" id="ARBA00023136"/>
    </source>
</evidence>
<reference evidence="10 11" key="1">
    <citation type="submission" date="2024-03" db="EMBL/GenBank/DDBJ databases">
        <title>Draft genome sequence of Pseudonocardia sp. DW16-2.</title>
        <authorList>
            <person name="Duangmal K."/>
        </authorList>
    </citation>
    <scope>NUCLEOTIDE SEQUENCE [LARGE SCALE GENOMIC DNA]</scope>
    <source>
        <strain evidence="10 11">DW16-2</strain>
    </source>
</reference>
<feature type="domain" description="ABC transporter" evidence="9">
    <location>
        <begin position="373"/>
        <end position="614"/>
    </location>
</feature>
<keyword evidence="4" id="KW-1003">Cell membrane</keyword>
<evidence type="ECO:0000256" key="4">
    <source>
        <dbReference type="ARBA" id="ARBA00022475"/>
    </source>
</evidence>
<dbReference type="Pfam" id="PF00005">
    <property type="entry name" value="ABC_tran"/>
    <property type="match status" value="2"/>
</dbReference>
<comment type="subcellular location">
    <subcellularLocation>
        <location evidence="1">Cell membrane</location>
        <topology evidence="1">Peripheral membrane protein</topology>
    </subcellularLocation>
</comment>
<dbReference type="Proteomes" id="UP001364211">
    <property type="component" value="Unassembled WGS sequence"/>
</dbReference>
<protein>
    <submittedName>
        <fullName evidence="10">ABC transporter ATP-binding protein</fullName>
    </submittedName>
</protein>
<dbReference type="Gene3D" id="3.40.50.300">
    <property type="entry name" value="P-loop containing nucleotide triphosphate hydrolases"/>
    <property type="match status" value="2"/>
</dbReference>
<evidence type="ECO:0000256" key="5">
    <source>
        <dbReference type="ARBA" id="ARBA00022741"/>
    </source>
</evidence>
<evidence type="ECO:0000256" key="2">
    <source>
        <dbReference type="ARBA" id="ARBA00005417"/>
    </source>
</evidence>
<name>A0ABU8T587_9PSEU</name>
<dbReference type="InterPro" id="IPR003439">
    <property type="entry name" value="ABC_transporter-like_ATP-bd"/>
</dbReference>
<keyword evidence="7" id="KW-0472">Membrane</keyword>
<dbReference type="InterPro" id="IPR003593">
    <property type="entry name" value="AAA+_ATPase"/>
</dbReference>
<keyword evidence="6 10" id="KW-0067">ATP-binding</keyword>
<dbReference type="GO" id="GO:0005524">
    <property type="term" value="F:ATP binding"/>
    <property type="evidence" value="ECO:0007669"/>
    <property type="project" value="UniProtKB-KW"/>
</dbReference>
<dbReference type="InterPro" id="IPR050388">
    <property type="entry name" value="ABC_Ni/Peptide_Import"/>
</dbReference>
<feature type="domain" description="ABC transporter" evidence="9">
    <location>
        <begin position="10"/>
        <end position="259"/>
    </location>
</feature>
<dbReference type="CDD" id="cd03257">
    <property type="entry name" value="ABC_NikE_OppD_transporters"/>
    <property type="match status" value="2"/>
</dbReference>
<dbReference type="PANTHER" id="PTHR43297:SF2">
    <property type="entry name" value="DIPEPTIDE TRANSPORT ATP-BINDING PROTEIN DPPD"/>
    <property type="match status" value="1"/>
</dbReference>
<organism evidence="10 11">
    <name type="scientific">Pseudonocardia spirodelae</name>
    <dbReference type="NCBI Taxonomy" id="3133431"/>
    <lineage>
        <taxon>Bacteria</taxon>
        <taxon>Bacillati</taxon>
        <taxon>Actinomycetota</taxon>
        <taxon>Actinomycetes</taxon>
        <taxon>Pseudonocardiales</taxon>
        <taxon>Pseudonocardiaceae</taxon>
        <taxon>Pseudonocardia</taxon>
    </lineage>
</organism>